<dbReference type="Ensembl" id="ENSSFOT00015029999.2">
    <property type="protein sequence ID" value="ENSSFOP00015029662.2"/>
    <property type="gene ID" value="ENSSFOG00015019055.2"/>
</dbReference>
<evidence type="ECO:0000256" key="2">
    <source>
        <dbReference type="ARBA" id="ARBA00004514"/>
    </source>
</evidence>
<dbReference type="GO" id="GO:0042119">
    <property type="term" value="P:neutrophil activation"/>
    <property type="evidence" value="ECO:0007669"/>
    <property type="project" value="TreeGrafter"/>
</dbReference>
<gene>
    <name evidence="13" type="primary">LOC108940319</name>
</gene>
<evidence type="ECO:0000256" key="6">
    <source>
        <dbReference type="ARBA" id="ARBA00022514"/>
    </source>
</evidence>
<evidence type="ECO:0000256" key="8">
    <source>
        <dbReference type="ARBA" id="ARBA00022620"/>
    </source>
</evidence>
<evidence type="ECO:0000256" key="7">
    <source>
        <dbReference type="ARBA" id="ARBA00022525"/>
    </source>
</evidence>
<keyword evidence="14" id="KW-1185">Reference proteome</keyword>
<dbReference type="SMART" id="SM00125">
    <property type="entry name" value="IL1"/>
    <property type="match status" value="1"/>
</dbReference>
<evidence type="ECO:0000256" key="3">
    <source>
        <dbReference type="ARBA" id="ARBA00004550"/>
    </source>
</evidence>
<dbReference type="AlphaFoldDB" id="A0A8C9S4B2"/>
<organism evidence="13 14">
    <name type="scientific">Scleropages formosus</name>
    <name type="common">Asian bonytongue</name>
    <name type="synonym">Osteoglossum formosum</name>
    <dbReference type="NCBI Taxonomy" id="113540"/>
    <lineage>
        <taxon>Eukaryota</taxon>
        <taxon>Metazoa</taxon>
        <taxon>Chordata</taxon>
        <taxon>Craniata</taxon>
        <taxon>Vertebrata</taxon>
        <taxon>Euteleostomi</taxon>
        <taxon>Actinopterygii</taxon>
        <taxon>Neopterygii</taxon>
        <taxon>Teleostei</taxon>
        <taxon>Osteoglossocephala</taxon>
        <taxon>Osteoglossomorpha</taxon>
        <taxon>Osteoglossiformes</taxon>
        <taxon>Osteoglossidae</taxon>
        <taxon>Scleropages</taxon>
    </lineage>
</organism>
<keyword evidence="8" id="KW-0666">Pyrogen</keyword>
<dbReference type="GeneTree" id="ENSGT00950000182943"/>
<comment type="subcellular location">
    <subcellularLocation>
        <location evidence="2">Cytoplasm</location>
        <location evidence="2">Cytosol</location>
    </subcellularLocation>
    <subcellularLocation>
        <location evidence="1">Lysosome</location>
    </subcellularLocation>
    <subcellularLocation>
        <location evidence="3">Secreted</location>
        <location evidence="3">Extracellular exosome</location>
    </subcellularLocation>
</comment>
<dbReference type="SUPFAM" id="SSF50353">
    <property type="entry name" value="Cytokine"/>
    <property type="match status" value="1"/>
</dbReference>
<reference evidence="13 14" key="1">
    <citation type="submission" date="2019-04" db="EMBL/GenBank/DDBJ databases">
        <authorList>
            <consortium name="Wellcome Sanger Institute Data Sharing"/>
        </authorList>
    </citation>
    <scope>NUCLEOTIDE SEQUENCE [LARGE SCALE GENOMIC DNA]</scope>
</reference>
<dbReference type="OrthoDB" id="9449069at2759"/>
<sequence length="176" mass="19774">MIENIVEENAVVTVSRSTETKVAEYILTGTAKYSIGDERQKSLILLKETQELLAVTLQGGSVHEKVQLNLSVYRSVTLPNNSGQPTILGIEGTDLYLCCRGTSEKPILKLEEVQDIEKLKTIKEGDDMMHFLFLKKNHGLSMTTFESVMFRDSFICTASDEKKPYRSDAFNIAVYL</sequence>
<keyword evidence="9" id="KW-0395">Inflammatory response</keyword>
<accession>A0A8C9S4B2</accession>
<dbReference type="InterPro" id="IPR008996">
    <property type="entry name" value="IL1/FGF"/>
</dbReference>
<reference evidence="13" key="3">
    <citation type="submission" date="2025-09" db="UniProtKB">
        <authorList>
            <consortium name="Ensembl"/>
        </authorList>
    </citation>
    <scope>IDENTIFICATION</scope>
</reference>
<dbReference type="GO" id="GO:0019221">
    <property type="term" value="P:cytokine-mediated signaling pathway"/>
    <property type="evidence" value="ECO:0007669"/>
    <property type="project" value="TreeGrafter"/>
</dbReference>
<evidence type="ECO:0000256" key="1">
    <source>
        <dbReference type="ARBA" id="ARBA00004371"/>
    </source>
</evidence>
<evidence type="ECO:0000256" key="10">
    <source>
        <dbReference type="ARBA" id="ARBA00023228"/>
    </source>
</evidence>
<dbReference type="PANTHER" id="PTHR10078:SF30">
    <property type="entry name" value="INTERLEUKIN-1 BETA"/>
    <property type="match status" value="1"/>
</dbReference>
<dbReference type="GO" id="GO:0051781">
    <property type="term" value="P:positive regulation of cell division"/>
    <property type="evidence" value="ECO:0007669"/>
    <property type="project" value="UniProtKB-KW"/>
</dbReference>
<evidence type="ECO:0000256" key="9">
    <source>
        <dbReference type="ARBA" id="ARBA00023198"/>
    </source>
</evidence>
<evidence type="ECO:0000313" key="13">
    <source>
        <dbReference type="Ensembl" id="ENSSFOP00015029662.2"/>
    </source>
</evidence>
<dbReference type="GO" id="GO:0005125">
    <property type="term" value="F:cytokine activity"/>
    <property type="evidence" value="ECO:0007669"/>
    <property type="project" value="UniProtKB-UniRule"/>
</dbReference>
<evidence type="ECO:0000256" key="11">
    <source>
        <dbReference type="ARBA" id="ARBA00023246"/>
    </source>
</evidence>
<evidence type="ECO:0000256" key="4">
    <source>
        <dbReference type="ARBA" id="ARBA00010448"/>
    </source>
</evidence>
<proteinExistence type="inferred from homology"/>
<dbReference type="PRINTS" id="PR00264">
    <property type="entry name" value="INTERLEUKIN1"/>
</dbReference>
<evidence type="ECO:0000256" key="12">
    <source>
        <dbReference type="RuleBase" id="RU003753"/>
    </source>
</evidence>
<dbReference type="GO" id="GO:0010628">
    <property type="term" value="P:positive regulation of gene expression"/>
    <property type="evidence" value="ECO:0007669"/>
    <property type="project" value="TreeGrafter"/>
</dbReference>
<dbReference type="GO" id="GO:1901222">
    <property type="term" value="P:regulation of non-canonical NF-kappaB signal transduction"/>
    <property type="evidence" value="ECO:0007669"/>
    <property type="project" value="TreeGrafter"/>
</dbReference>
<keyword evidence="7 12" id="KW-0964">Secreted</keyword>
<dbReference type="Gene3D" id="2.80.10.50">
    <property type="match status" value="1"/>
</dbReference>
<keyword evidence="11" id="KW-0497">Mitogen</keyword>
<reference evidence="13" key="2">
    <citation type="submission" date="2025-08" db="UniProtKB">
        <authorList>
            <consortium name="Ensembl"/>
        </authorList>
    </citation>
    <scope>IDENTIFICATION</scope>
</reference>
<evidence type="ECO:0000313" key="14">
    <source>
        <dbReference type="Proteomes" id="UP000694397"/>
    </source>
</evidence>
<protein>
    <recommendedName>
        <fullName evidence="12">Interleukin-1</fullName>
    </recommendedName>
</protein>
<dbReference type="PANTHER" id="PTHR10078">
    <property type="entry name" value="INTERLEUKIN-1 FAMILY MEMBER"/>
    <property type="match status" value="1"/>
</dbReference>
<dbReference type="GO" id="GO:0071222">
    <property type="term" value="P:cellular response to lipopolysaccharide"/>
    <property type="evidence" value="ECO:0007669"/>
    <property type="project" value="TreeGrafter"/>
</dbReference>
<dbReference type="GO" id="GO:0048246">
    <property type="term" value="P:macrophage chemotaxis"/>
    <property type="evidence" value="ECO:0007669"/>
    <property type="project" value="TreeGrafter"/>
</dbReference>
<name>A0A8C9S4B2_SCLFO</name>
<dbReference type="GO" id="GO:0005615">
    <property type="term" value="C:extracellular space"/>
    <property type="evidence" value="ECO:0007669"/>
    <property type="project" value="UniProtKB-KW"/>
</dbReference>
<evidence type="ECO:0000256" key="5">
    <source>
        <dbReference type="ARBA" id="ARBA00022490"/>
    </source>
</evidence>
<dbReference type="Proteomes" id="UP000694397">
    <property type="component" value="Chromosome 12"/>
</dbReference>
<dbReference type="PRINTS" id="PR01357">
    <property type="entry name" value="INTRLEUKN1AB"/>
</dbReference>
<dbReference type="GO" id="GO:0006955">
    <property type="term" value="P:immune response"/>
    <property type="evidence" value="ECO:0007669"/>
    <property type="project" value="InterPro"/>
</dbReference>
<keyword evidence="5" id="KW-0963">Cytoplasm</keyword>
<comment type="similarity">
    <text evidence="4 12">Belongs to the IL-1 family.</text>
</comment>
<keyword evidence="10" id="KW-0458">Lysosome</keyword>
<dbReference type="GO" id="GO:0001660">
    <property type="term" value="P:fever generation"/>
    <property type="evidence" value="ECO:0007669"/>
    <property type="project" value="UniProtKB-KW"/>
</dbReference>
<dbReference type="InterPro" id="IPR000975">
    <property type="entry name" value="IL-1_fam"/>
</dbReference>
<dbReference type="GO" id="GO:0005829">
    <property type="term" value="C:cytosol"/>
    <property type="evidence" value="ECO:0007669"/>
    <property type="project" value="UniProtKB-SubCell"/>
</dbReference>
<dbReference type="GO" id="GO:0005764">
    <property type="term" value="C:lysosome"/>
    <property type="evidence" value="ECO:0007669"/>
    <property type="project" value="UniProtKB-SubCell"/>
</dbReference>
<keyword evidence="6" id="KW-0202">Cytokine</keyword>
<dbReference type="Pfam" id="PF00340">
    <property type="entry name" value="IL1"/>
    <property type="match status" value="1"/>
</dbReference>
<dbReference type="GO" id="GO:0005149">
    <property type="term" value="F:interleukin-1 receptor binding"/>
    <property type="evidence" value="ECO:0007669"/>
    <property type="project" value="UniProtKB-UniRule"/>
</dbReference>